<evidence type="ECO:0000256" key="6">
    <source>
        <dbReference type="ARBA" id="ARBA00022679"/>
    </source>
</evidence>
<evidence type="ECO:0000256" key="10">
    <source>
        <dbReference type="ARBA" id="ARBA00022989"/>
    </source>
</evidence>
<dbReference type="InterPro" id="IPR026050">
    <property type="entry name" value="C1GALT1/C1GALT1_chp1"/>
</dbReference>
<dbReference type="OrthoDB" id="414175at2759"/>
<reference evidence="14" key="1">
    <citation type="journal article" date="2019" name="bioRxiv">
        <title>The Genome of the Zebra Mussel, Dreissena polymorpha: A Resource for Invasive Species Research.</title>
        <authorList>
            <person name="McCartney M.A."/>
            <person name="Auch B."/>
            <person name="Kono T."/>
            <person name="Mallez S."/>
            <person name="Zhang Y."/>
            <person name="Obille A."/>
            <person name="Becker A."/>
            <person name="Abrahante J.E."/>
            <person name="Garbe J."/>
            <person name="Badalamenti J.P."/>
            <person name="Herman A."/>
            <person name="Mangelson H."/>
            <person name="Liachko I."/>
            <person name="Sullivan S."/>
            <person name="Sone E.D."/>
            <person name="Koren S."/>
            <person name="Silverstein K.A.T."/>
            <person name="Beckman K.B."/>
            <person name="Gohl D.M."/>
        </authorList>
    </citation>
    <scope>NUCLEOTIDE SEQUENCE</scope>
    <source>
        <strain evidence="14">Duluth1</strain>
        <tissue evidence="14">Whole animal</tissue>
    </source>
</reference>
<dbReference type="GO" id="GO:0016263">
    <property type="term" value="F:glycoprotein-N-acetylgalactosamine 3-beta-galactosyltransferase activity"/>
    <property type="evidence" value="ECO:0007669"/>
    <property type="project" value="UniProtKB-EC"/>
</dbReference>
<evidence type="ECO:0000256" key="8">
    <source>
        <dbReference type="ARBA" id="ARBA00022741"/>
    </source>
</evidence>
<proteinExistence type="inferred from homology"/>
<evidence type="ECO:0000256" key="1">
    <source>
        <dbReference type="ARBA" id="ARBA00004606"/>
    </source>
</evidence>
<keyword evidence="6" id="KW-0808">Transferase</keyword>
<comment type="caution">
    <text evidence="14">The sequence shown here is derived from an EMBL/GenBank/DDBJ whole genome shotgun (WGS) entry which is preliminary data.</text>
</comment>
<feature type="transmembrane region" description="Helical" evidence="12">
    <location>
        <begin position="20"/>
        <end position="43"/>
    </location>
</feature>
<keyword evidence="5" id="KW-0328">Glycosyltransferase</keyword>
<evidence type="ECO:0000256" key="7">
    <source>
        <dbReference type="ARBA" id="ARBA00022692"/>
    </source>
</evidence>
<keyword evidence="8" id="KW-0547">Nucleotide-binding</keyword>
<evidence type="ECO:0000259" key="13">
    <source>
        <dbReference type="Pfam" id="PF02434"/>
    </source>
</evidence>
<evidence type="ECO:0000256" key="3">
    <source>
        <dbReference type="ARBA" id="ARBA00006462"/>
    </source>
</evidence>
<dbReference type="Gene3D" id="3.90.550.50">
    <property type="match status" value="1"/>
</dbReference>
<evidence type="ECO:0000256" key="5">
    <source>
        <dbReference type="ARBA" id="ARBA00022676"/>
    </source>
</evidence>
<comment type="similarity">
    <text evidence="3">Belongs to the glycosyltransferase 31 family. Beta3-Gal-T subfamily.</text>
</comment>
<feature type="domain" description="Fringe-like glycosyltransferase" evidence="13">
    <location>
        <begin position="85"/>
        <end position="249"/>
    </location>
</feature>
<accession>A0A9D4LKS5</accession>
<keyword evidence="11 12" id="KW-0472">Membrane</keyword>
<dbReference type="InterPro" id="IPR003378">
    <property type="entry name" value="Fringe-like_glycosylTrfase"/>
</dbReference>
<dbReference type="AlphaFoldDB" id="A0A9D4LKS5"/>
<dbReference type="PANTHER" id="PTHR23033">
    <property type="entry name" value="BETA1,3-GALACTOSYLTRANSFERASE"/>
    <property type="match status" value="1"/>
</dbReference>
<comment type="subcellular location">
    <subcellularLocation>
        <location evidence="1">Membrane</location>
        <topology evidence="1">Single-pass type II membrane protein</topology>
    </subcellularLocation>
</comment>
<evidence type="ECO:0000256" key="12">
    <source>
        <dbReference type="SAM" id="Phobius"/>
    </source>
</evidence>
<dbReference type="EMBL" id="JAIWYP010000003">
    <property type="protein sequence ID" value="KAH3859840.1"/>
    <property type="molecule type" value="Genomic_DNA"/>
</dbReference>
<comment type="pathway">
    <text evidence="2">Protein modification; protein glycosylation.</text>
</comment>
<name>A0A9D4LKS5_DREPO</name>
<organism evidence="14 15">
    <name type="scientific">Dreissena polymorpha</name>
    <name type="common">Zebra mussel</name>
    <name type="synonym">Mytilus polymorpha</name>
    <dbReference type="NCBI Taxonomy" id="45954"/>
    <lineage>
        <taxon>Eukaryota</taxon>
        <taxon>Metazoa</taxon>
        <taxon>Spiralia</taxon>
        <taxon>Lophotrochozoa</taxon>
        <taxon>Mollusca</taxon>
        <taxon>Bivalvia</taxon>
        <taxon>Autobranchia</taxon>
        <taxon>Heteroconchia</taxon>
        <taxon>Euheterodonta</taxon>
        <taxon>Imparidentia</taxon>
        <taxon>Neoheterodontei</taxon>
        <taxon>Myida</taxon>
        <taxon>Dreissenoidea</taxon>
        <taxon>Dreissenidae</taxon>
        <taxon>Dreissena</taxon>
    </lineage>
</organism>
<dbReference type="Proteomes" id="UP000828390">
    <property type="component" value="Unassembled WGS sequence"/>
</dbReference>
<dbReference type="EC" id="2.4.1.122" evidence="4"/>
<evidence type="ECO:0000256" key="4">
    <source>
        <dbReference type="ARBA" id="ARBA00012557"/>
    </source>
</evidence>
<gene>
    <name evidence="14" type="ORF">DPMN_102661</name>
</gene>
<dbReference type="PANTHER" id="PTHR23033:SF14">
    <property type="entry name" value="GLYCOPROTEIN-N-ACETYLGALACTOSAMINE 3-BETA-GALACTOSYLTRANSFERASE 1-RELATED"/>
    <property type="match status" value="1"/>
</dbReference>
<reference evidence="14" key="2">
    <citation type="submission" date="2020-11" db="EMBL/GenBank/DDBJ databases">
        <authorList>
            <person name="McCartney M.A."/>
            <person name="Auch B."/>
            <person name="Kono T."/>
            <person name="Mallez S."/>
            <person name="Becker A."/>
            <person name="Gohl D.M."/>
            <person name="Silverstein K.A.T."/>
            <person name="Koren S."/>
            <person name="Bechman K.B."/>
            <person name="Herman A."/>
            <person name="Abrahante J.E."/>
            <person name="Garbe J."/>
        </authorList>
    </citation>
    <scope>NUCLEOTIDE SEQUENCE</scope>
    <source>
        <strain evidence="14">Duluth1</strain>
        <tissue evidence="14">Whole animal</tissue>
    </source>
</reference>
<keyword evidence="7 12" id="KW-0812">Transmembrane</keyword>
<sequence length="332" mass="37908">MNFCNYTFVCMTKCIKLSRLKVFGIFVLLLLIMGSSWTALYSLKHRELKTLLPPDMCSVTRQSSQDRKPRMRIMCIILTSGKALEKMNAVNKTWSKRCDKKLFMYSSAVKSPVSPYTIHLPVLESRGHLTGKVRKTLEHIYHQCRDSFDWILKSDDDTYVIIENLRHLLSDKDPQKAAYLGYRLNAFGDNFLHLPNGYMSGGAGYVLSSRALHDVVHKGFKTGACKEVGGEEDAEMGKCLDASGVPMLSTLAEDGKETFHPQDLHTHLTLNNDTVLREPPRQERNNGPWGESCCSRYPVSFHWVKPNEMYMFEYLIYNISVHRVNTERPNAG</sequence>
<dbReference type="Pfam" id="PF02434">
    <property type="entry name" value="Fringe"/>
    <property type="match status" value="1"/>
</dbReference>
<dbReference type="GO" id="GO:0016020">
    <property type="term" value="C:membrane"/>
    <property type="evidence" value="ECO:0007669"/>
    <property type="project" value="UniProtKB-SubCell"/>
</dbReference>
<keyword evidence="10 12" id="KW-1133">Transmembrane helix</keyword>
<keyword evidence="15" id="KW-1185">Reference proteome</keyword>
<evidence type="ECO:0000313" key="14">
    <source>
        <dbReference type="EMBL" id="KAH3859840.1"/>
    </source>
</evidence>
<evidence type="ECO:0000256" key="9">
    <source>
        <dbReference type="ARBA" id="ARBA00022968"/>
    </source>
</evidence>
<protein>
    <recommendedName>
        <fullName evidence="4">N-acetylgalactosaminide beta-1,3-galactosyltransferase</fullName>
        <ecNumber evidence="4">2.4.1.122</ecNumber>
    </recommendedName>
</protein>
<keyword evidence="9" id="KW-0735">Signal-anchor</keyword>
<dbReference type="GO" id="GO:0000166">
    <property type="term" value="F:nucleotide binding"/>
    <property type="evidence" value="ECO:0007669"/>
    <property type="project" value="UniProtKB-KW"/>
</dbReference>
<evidence type="ECO:0000313" key="15">
    <source>
        <dbReference type="Proteomes" id="UP000828390"/>
    </source>
</evidence>
<evidence type="ECO:0000256" key="11">
    <source>
        <dbReference type="ARBA" id="ARBA00023136"/>
    </source>
</evidence>
<evidence type="ECO:0000256" key="2">
    <source>
        <dbReference type="ARBA" id="ARBA00004922"/>
    </source>
</evidence>